<feature type="coiled-coil region" evidence="3">
    <location>
        <begin position="74"/>
        <end position="137"/>
    </location>
</feature>
<evidence type="ECO:0000256" key="3">
    <source>
        <dbReference type="SAM" id="Coils"/>
    </source>
</evidence>
<keyword evidence="5" id="KW-1185">Reference proteome</keyword>
<keyword evidence="3" id="KW-0175">Coiled coil</keyword>
<evidence type="ECO:0000256" key="1">
    <source>
        <dbReference type="ARBA" id="ARBA00010577"/>
    </source>
</evidence>
<dbReference type="RefSeq" id="WP_006316219.1">
    <property type="nucleotide sequence ID" value="NZ_ARZA01000250.1"/>
</dbReference>
<comment type="similarity">
    <text evidence="1">Belongs to the FlgD family.</text>
</comment>
<gene>
    <name evidence="4" type="ORF">L21TH_2238</name>
</gene>
<organism evidence="4 5">
    <name type="scientific">Caldisalinibacter kiritimatiensis</name>
    <dbReference type="NCBI Taxonomy" id="1304284"/>
    <lineage>
        <taxon>Bacteria</taxon>
        <taxon>Bacillati</taxon>
        <taxon>Bacillota</taxon>
        <taxon>Tissierellia</taxon>
        <taxon>Tissierellales</taxon>
        <taxon>Thermohalobacteraceae</taxon>
        <taxon>Caldisalinibacter</taxon>
    </lineage>
</organism>
<dbReference type="AlphaFoldDB" id="R1CSM3"/>
<dbReference type="eggNOG" id="COG1843">
    <property type="taxonomic scope" value="Bacteria"/>
</dbReference>
<dbReference type="PATRIC" id="fig|1304284.3.peg.2189"/>
<keyword evidence="4" id="KW-0282">Flagellum</keyword>
<sequence>MSVDGVNNNQIWYTFDETTKKTENKEKISASNGMGKDAFLNLLVSQLKNQDPLNPMEDKEFIAQMAQFTTLEQIQELNTSLQKSQLQIKEAIEELNSNYKANQKDIINELSSMNKAIQAYEQKINETSINQQSITEEIKEIKEIIKGYVKESQSKTE</sequence>
<evidence type="ECO:0000313" key="5">
    <source>
        <dbReference type="Proteomes" id="UP000013378"/>
    </source>
</evidence>
<proteinExistence type="inferred from homology"/>
<dbReference type="Proteomes" id="UP000013378">
    <property type="component" value="Unassembled WGS sequence"/>
</dbReference>
<keyword evidence="4" id="KW-0969">Cilium</keyword>
<dbReference type="InterPro" id="IPR005648">
    <property type="entry name" value="FlgD"/>
</dbReference>
<comment type="caution">
    <text evidence="4">The sequence shown here is derived from an EMBL/GenBank/DDBJ whole genome shotgun (WGS) entry which is preliminary data.</text>
</comment>
<dbReference type="STRING" id="1304284.L21TH_2238"/>
<keyword evidence="2" id="KW-1005">Bacterial flagellum biogenesis</keyword>
<name>R1CSM3_9FIRM</name>
<dbReference type="GO" id="GO:0044781">
    <property type="term" value="P:bacterial-type flagellum organization"/>
    <property type="evidence" value="ECO:0007669"/>
    <property type="project" value="UniProtKB-KW"/>
</dbReference>
<dbReference type="EMBL" id="ARZA01000250">
    <property type="protein sequence ID" value="EOC99708.1"/>
    <property type="molecule type" value="Genomic_DNA"/>
</dbReference>
<protein>
    <submittedName>
        <fullName evidence="4">Flagellar basal-body rod modification protein FlgD</fullName>
    </submittedName>
</protein>
<reference evidence="4 5" key="1">
    <citation type="journal article" date="2015" name="Geomicrobiol. J.">
        <title>Caldisalinibacter kiritimatiensis gen. nov., sp. nov., a moderately thermohalophilic thiosulfate-reducing bacterium from a hypersaline microbial mat.</title>
        <authorList>
            <person name="Ben Hania W."/>
            <person name="Joseph M."/>
            <person name="Fiebig A."/>
            <person name="Bunk B."/>
            <person name="Klenk H.-P."/>
            <person name="Fardeau M.-L."/>
            <person name="Spring S."/>
        </authorList>
    </citation>
    <scope>NUCLEOTIDE SEQUENCE [LARGE SCALE GENOMIC DNA]</scope>
    <source>
        <strain evidence="4 5">L21-TH-D2</strain>
    </source>
</reference>
<keyword evidence="4" id="KW-0966">Cell projection</keyword>
<evidence type="ECO:0000313" key="4">
    <source>
        <dbReference type="EMBL" id="EOC99708.1"/>
    </source>
</evidence>
<accession>R1CSM3</accession>
<dbReference type="Pfam" id="PF03963">
    <property type="entry name" value="FlgD"/>
    <property type="match status" value="1"/>
</dbReference>
<evidence type="ECO:0000256" key="2">
    <source>
        <dbReference type="ARBA" id="ARBA00022795"/>
    </source>
</evidence>